<dbReference type="InterPro" id="IPR010730">
    <property type="entry name" value="HET"/>
</dbReference>
<name>A0A0C9TSR5_PAXIN</name>
<dbReference type="EMBL" id="KN819413">
    <property type="protein sequence ID" value="KIJ10211.1"/>
    <property type="molecule type" value="Genomic_DNA"/>
</dbReference>
<sequence>MLDVFCNKRPLPDGLGYDKLYNFCKKAMLDYGCKYVWSDTCCINKESSAELEEAIRSMYRWYRGSSVCIAHLAKSSSTTEFSVEPWFTRGWTLQELLAPERIRFYGKDWMPICPDQDSEFYSTSLAKMDGQINDKKNPFIMNAISECTDIPKSALQHFDPSCRGVSEKMRWAARRKTTRVEDTAYCLLGIFDVSMPIAYGEGSRAFHRLMEAIAHQCTEPWFFAWAGKAS</sequence>
<evidence type="ECO:0000313" key="2">
    <source>
        <dbReference type="EMBL" id="KIJ10211.1"/>
    </source>
</evidence>
<dbReference type="OrthoDB" id="5122891at2759"/>
<feature type="domain" description="Heterokaryon incompatibility" evidence="1">
    <location>
        <begin position="30"/>
        <end position="79"/>
    </location>
</feature>
<keyword evidence="3" id="KW-1185">Reference proteome</keyword>
<protein>
    <recommendedName>
        <fullName evidence="1">Heterokaryon incompatibility domain-containing protein</fullName>
    </recommendedName>
</protein>
<dbReference type="Pfam" id="PF06985">
    <property type="entry name" value="HET"/>
    <property type="match status" value="1"/>
</dbReference>
<feature type="non-terminal residue" evidence="2">
    <location>
        <position position="230"/>
    </location>
</feature>
<reference evidence="3" key="2">
    <citation type="submission" date="2015-01" db="EMBL/GenBank/DDBJ databases">
        <title>Evolutionary Origins and Diversification of the Mycorrhizal Mutualists.</title>
        <authorList>
            <consortium name="DOE Joint Genome Institute"/>
            <consortium name="Mycorrhizal Genomics Consortium"/>
            <person name="Kohler A."/>
            <person name="Kuo A."/>
            <person name="Nagy L.G."/>
            <person name="Floudas D."/>
            <person name="Copeland A."/>
            <person name="Barry K.W."/>
            <person name="Cichocki N."/>
            <person name="Veneault-Fourrey C."/>
            <person name="LaButti K."/>
            <person name="Lindquist E.A."/>
            <person name="Lipzen A."/>
            <person name="Lundell T."/>
            <person name="Morin E."/>
            <person name="Murat C."/>
            <person name="Riley R."/>
            <person name="Ohm R."/>
            <person name="Sun H."/>
            <person name="Tunlid A."/>
            <person name="Henrissat B."/>
            <person name="Grigoriev I.V."/>
            <person name="Hibbett D.S."/>
            <person name="Martin F."/>
        </authorList>
    </citation>
    <scope>NUCLEOTIDE SEQUENCE [LARGE SCALE GENOMIC DNA]</scope>
    <source>
        <strain evidence="3">ATCC 200175</strain>
    </source>
</reference>
<dbReference type="AlphaFoldDB" id="A0A0C9TSR5"/>
<accession>A0A0C9TSR5</accession>
<evidence type="ECO:0000259" key="1">
    <source>
        <dbReference type="Pfam" id="PF06985"/>
    </source>
</evidence>
<organism evidence="2 3">
    <name type="scientific">Paxillus involutus ATCC 200175</name>
    <dbReference type="NCBI Taxonomy" id="664439"/>
    <lineage>
        <taxon>Eukaryota</taxon>
        <taxon>Fungi</taxon>
        <taxon>Dikarya</taxon>
        <taxon>Basidiomycota</taxon>
        <taxon>Agaricomycotina</taxon>
        <taxon>Agaricomycetes</taxon>
        <taxon>Agaricomycetidae</taxon>
        <taxon>Boletales</taxon>
        <taxon>Paxilineae</taxon>
        <taxon>Paxillaceae</taxon>
        <taxon>Paxillus</taxon>
    </lineage>
</organism>
<dbReference type="PANTHER" id="PTHR10622:SF10">
    <property type="entry name" value="HET DOMAIN-CONTAINING PROTEIN"/>
    <property type="match status" value="1"/>
</dbReference>
<evidence type="ECO:0000313" key="3">
    <source>
        <dbReference type="Proteomes" id="UP000053647"/>
    </source>
</evidence>
<dbReference type="HOGENOM" id="CLU_000288_138_0_1"/>
<gene>
    <name evidence="2" type="ORF">PAXINDRAFT_86399</name>
</gene>
<dbReference type="PANTHER" id="PTHR10622">
    <property type="entry name" value="HET DOMAIN-CONTAINING PROTEIN"/>
    <property type="match status" value="1"/>
</dbReference>
<proteinExistence type="predicted"/>
<reference evidence="2 3" key="1">
    <citation type="submission" date="2014-06" db="EMBL/GenBank/DDBJ databases">
        <authorList>
            <consortium name="DOE Joint Genome Institute"/>
            <person name="Kuo A."/>
            <person name="Kohler A."/>
            <person name="Nagy L.G."/>
            <person name="Floudas D."/>
            <person name="Copeland A."/>
            <person name="Barry K.W."/>
            <person name="Cichocki N."/>
            <person name="Veneault-Fourrey C."/>
            <person name="LaButti K."/>
            <person name="Lindquist E.A."/>
            <person name="Lipzen A."/>
            <person name="Lundell T."/>
            <person name="Morin E."/>
            <person name="Murat C."/>
            <person name="Sun H."/>
            <person name="Tunlid A."/>
            <person name="Henrissat B."/>
            <person name="Grigoriev I.V."/>
            <person name="Hibbett D.S."/>
            <person name="Martin F."/>
            <person name="Nordberg H.P."/>
            <person name="Cantor M.N."/>
            <person name="Hua S.X."/>
        </authorList>
    </citation>
    <scope>NUCLEOTIDE SEQUENCE [LARGE SCALE GENOMIC DNA]</scope>
    <source>
        <strain evidence="2 3">ATCC 200175</strain>
    </source>
</reference>
<dbReference type="Proteomes" id="UP000053647">
    <property type="component" value="Unassembled WGS sequence"/>
</dbReference>